<keyword evidence="4 11" id="KW-0812">Transmembrane</keyword>
<dbReference type="PRINTS" id="PR00237">
    <property type="entry name" value="GPCRRHODOPSN"/>
</dbReference>
<evidence type="ECO:0000256" key="12">
    <source>
        <dbReference type="RuleBase" id="RU363047"/>
    </source>
</evidence>
<protein>
    <recommendedName>
        <fullName evidence="12">Olfactory receptor</fullName>
    </recommendedName>
</protein>
<name>A0A1S3FSN9_DIPOR</name>
<dbReference type="GO" id="GO:0005886">
    <property type="term" value="C:plasma membrane"/>
    <property type="evidence" value="ECO:0007669"/>
    <property type="project" value="UniProtKB-SubCell"/>
</dbReference>
<evidence type="ECO:0000313" key="14">
    <source>
        <dbReference type="Proteomes" id="UP000081671"/>
    </source>
</evidence>
<dbReference type="PANTHER" id="PTHR48018">
    <property type="entry name" value="OLFACTORY RECEPTOR"/>
    <property type="match status" value="1"/>
</dbReference>
<organism evidence="14 15">
    <name type="scientific">Dipodomys ordii</name>
    <name type="common">Ord's kangaroo rat</name>
    <dbReference type="NCBI Taxonomy" id="10020"/>
    <lineage>
        <taxon>Eukaryota</taxon>
        <taxon>Metazoa</taxon>
        <taxon>Chordata</taxon>
        <taxon>Craniata</taxon>
        <taxon>Vertebrata</taxon>
        <taxon>Euteleostomi</taxon>
        <taxon>Mammalia</taxon>
        <taxon>Eutheria</taxon>
        <taxon>Euarchontoglires</taxon>
        <taxon>Glires</taxon>
        <taxon>Rodentia</taxon>
        <taxon>Castorimorpha</taxon>
        <taxon>Heteromyidae</taxon>
        <taxon>Dipodomyinae</taxon>
        <taxon>Dipodomys</taxon>
    </lineage>
</organism>
<dbReference type="RefSeq" id="XP_012879583.1">
    <property type="nucleotide sequence ID" value="XM_013024129.1"/>
</dbReference>
<keyword evidence="3 12" id="KW-0716">Sensory transduction</keyword>
<dbReference type="FunFam" id="1.20.1070.10:FF:000004">
    <property type="entry name" value="Olfactory receptor"/>
    <property type="match status" value="1"/>
</dbReference>
<dbReference type="OrthoDB" id="9607834at2759"/>
<evidence type="ECO:0000256" key="4">
    <source>
        <dbReference type="ARBA" id="ARBA00022692"/>
    </source>
</evidence>
<keyword evidence="10 11" id="KW-0807">Transducer</keyword>
<keyword evidence="5 12" id="KW-0552">Olfaction</keyword>
<dbReference type="InterPro" id="IPR000276">
    <property type="entry name" value="GPCR_Rhodpsn"/>
</dbReference>
<dbReference type="PRINTS" id="PR00245">
    <property type="entry name" value="OLFACTORYR"/>
</dbReference>
<proteinExistence type="inferred from homology"/>
<keyword evidence="6 12" id="KW-1133">Transmembrane helix</keyword>
<dbReference type="InterPro" id="IPR017452">
    <property type="entry name" value="GPCR_Rhodpsn_7TM"/>
</dbReference>
<feature type="transmembrane region" description="Helical" evidence="12">
    <location>
        <begin position="140"/>
        <end position="158"/>
    </location>
</feature>
<dbReference type="SUPFAM" id="SSF81321">
    <property type="entry name" value="Family A G protein-coupled receptor-like"/>
    <property type="match status" value="1"/>
</dbReference>
<dbReference type="PROSITE" id="PS00237">
    <property type="entry name" value="G_PROTEIN_RECEP_F1_1"/>
    <property type="match status" value="1"/>
</dbReference>
<feature type="domain" description="G-protein coupled receptors family 1 profile" evidence="13">
    <location>
        <begin position="41"/>
        <end position="289"/>
    </location>
</feature>
<comment type="subcellular location">
    <subcellularLocation>
        <location evidence="1 12">Cell membrane</location>
        <topology evidence="1 12">Multi-pass membrane protein</topology>
    </subcellularLocation>
</comment>
<evidence type="ECO:0000259" key="13">
    <source>
        <dbReference type="PROSITE" id="PS50262"/>
    </source>
</evidence>
<evidence type="ECO:0000256" key="11">
    <source>
        <dbReference type="RuleBase" id="RU000688"/>
    </source>
</evidence>
<gene>
    <name evidence="15" type="primary">LOC105991489</name>
</gene>
<sequence length="308" mass="35258">MEKENVTSLTEFVLIGLTQQPEWKIPLFLLFLVIYLMTIMGNLSLISVIWYDPHLHIPMYLFLGNLAFVDTWISSTVTPKLLVTLLVKDNMTSLLECLTQFFSFGFSATVECFLLTAMAYDRYVAICKPLHYPVIMTNRLCIQIIVLTFIAGFLHAIIHQHFLVKINFCASKIYHFYCDILPLLKNSCTYPSVNFMLVYFLAGSVQGFSFVTVLASYTLVIFAILKKKSIKDIKKAFSTCGAHLLSVSLYFGTLLIMYVRPASSQRDEEDMIDSLFYTVIIPVLNPIIYSLRNKQVINSLRKQWKGNV</sequence>
<accession>A0A1S3FSN9</accession>
<keyword evidence="8 12" id="KW-0472">Membrane</keyword>
<feature type="transmembrane region" description="Helical" evidence="12">
    <location>
        <begin position="271"/>
        <end position="291"/>
    </location>
</feature>
<dbReference type="GeneID" id="105991489"/>
<dbReference type="Gene3D" id="1.20.1070.10">
    <property type="entry name" value="Rhodopsin 7-helix transmembrane proteins"/>
    <property type="match status" value="1"/>
</dbReference>
<evidence type="ECO:0000256" key="6">
    <source>
        <dbReference type="ARBA" id="ARBA00022989"/>
    </source>
</evidence>
<evidence type="ECO:0000256" key="10">
    <source>
        <dbReference type="ARBA" id="ARBA00023224"/>
    </source>
</evidence>
<dbReference type="AlphaFoldDB" id="A0A1S3FSN9"/>
<evidence type="ECO:0000256" key="9">
    <source>
        <dbReference type="ARBA" id="ARBA00023170"/>
    </source>
</evidence>
<dbReference type="InParanoid" id="A0A1S3FSN9"/>
<keyword evidence="2 12" id="KW-1003">Cell membrane</keyword>
<evidence type="ECO:0000256" key="7">
    <source>
        <dbReference type="ARBA" id="ARBA00023040"/>
    </source>
</evidence>
<keyword evidence="7 11" id="KW-0297">G-protein coupled receptor</keyword>
<dbReference type="PROSITE" id="PS50262">
    <property type="entry name" value="G_PROTEIN_RECEP_F1_2"/>
    <property type="match status" value="1"/>
</dbReference>
<keyword evidence="9 11" id="KW-0675">Receptor</keyword>
<evidence type="ECO:0000256" key="8">
    <source>
        <dbReference type="ARBA" id="ARBA00023136"/>
    </source>
</evidence>
<dbReference type="Proteomes" id="UP000081671">
    <property type="component" value="Unplaced"/>
</dbReference>
<dbReference type="Pfam" id="PF13853">
    <property type="entry name" value="7tm_4"/>
    <property type="match status" value="1"/>
</dbReference>
<reference evidence="15" key="1">
    <citation type="submission" date="2025-08" db="UniProtKB">
        <authorList>
            <consortium name="RefSeq"/>
        </authorList>
    </citation>
    <scope>IDENTIFICATION</scope>
    <source>
        <tissue evidence="15">Kidney</tissue>
    </source>
</reference>
<evidence type="ECO:0000256" key="3">
    <source>
        <dbReference type="ARBA" id="ARBA00022606"/>
    </source>
</evidence>
<dbReference type="GO" id="GO:0004930">
    <property type="term" value="F:G protein-coupled receptor activity"/>
    <property type="evidence" value="ECO:0007669"/>
    <property type="project" value="UniProtKB-KW"/>
</dbReference>
<feature type="transmembrane region" description="Helical" evidence="12">
    <location>
        <begin position="237"/>
        <end position="259"/>
    </location>
</feature>
<feature type="transmembrane region" description="Helical" evidence="12">
    <location>
        <begin position="197"/>
        <end position="225"/>
    </location>
</feature>
<comment type="similarity">
    <text evidence="11">Belongs to the G-protein coupled receptor 1 family.</text>
</comment>
<evidence type="ECO:0000256" key="5">
    <source>
        <dbReference type="ARBA" id="ARBA00022725"/>
    </source>
</evidence>
<evidence type="ECO:0000256" key="1">
    <source>
        <dbReference type="ARBA" id="ARBA00004651"/>
    </source>
</evidence>
<dbReference type="GO" id="GO:0004984">
    <property type="term" value="F:olfactory receptor activity"/>
    <property type="evidence" value="ECO:0007669"/>
    <property type="project" value="InterPro"/>
</dbReference>
<evidence type="ECO:0000256" key="2">
    <source>
        <dbReference type="ARBA" id="ARBA00022475"/>
    </source>
</evidence>
<feature type="transmembrane region" description="Helical" evidence="12">
    <location>
        <begin position="98"/>
        <end position="120"/>
    </location>
</feature>
<feature type="transmembrane region" description="Helical" evidence="12">
    <location>
        <begin position="27"/>
        <end position="50"/>
    </location>
</feature>
<keyword evidence="14" id="KW-1185">Reference proteome</keyword>
<dbReference type="KEGG" id="dord:105991489"/>
<evidence type="ECO:0000313" key="15">
    <source>
        <dbReference type="RefSeq" id="XP_012879583.1"/>
    </source>
</evidence>
<dbReference type="InterPro" id="IPR000725">
    <property type="entry name" value="Olfact_rcpt"/>
</dbReference>